<sequence>MTKNTTTVVLYYPKAAWAETDAARGMVTIEETWSLREPVNPTCLESPVIGRTRVASRRETLRRRGVGQQPEDLLTPAELLLSGAPLSAQLIGQNAWLAAMVRQIEEAGRRP</sequence>
<accession>A0ABP8PBB2</accession>
<reference evidence="2" key="1">
    <citation type="journal article" date="2019" name="Int. J. Syst. Evol. Microbiol.">
        <title>The Global Catalogue of Microorganisms (GCM) 10K type strain sequencing project: providing services to taxonomists for standard genome sequencing and annotation.</title>
        <authorList>
            <consortium name="The Broad Institute Genomics Platform"/>
            <consortium name="The Broad Institute Genome Sequencing Center for Infectious Disease"/>
            <person name="Wu L."/>
            <person name="Ma J."/>
        </authorList>
    </citation>
    <scope>NUCLEOTIDE SEQUENCE [LARGE SCALE GENOMIC DNA]</scope>
    <source>
        <strain evidence="2">JCM 17839</strain>
    </source>
</reference>
<dbReference type="Proteomes" id="UP001500731">
    <property type="component" value="Unassembled WGS sequence"/>
</dbReference>
<keyword evidence="2" id="KW-1185">Reference proteome</keyword>
<proteinExistence type="predicted"/>
<protein>
    <submittedName>
        <fullName evidence="1">Uncharacterized protein</fullName>
    </submittedName>
</protein>
<comment type="caution">
    <text evidence="1">The sequence shown here is derived from an EMBL/GenBank/DDBJ whole genome shotgun (WGS) entry which is preliminary data.</text>
</comment>
<dbReference type="EMBL" id="BAABGP010000012">
    <property type="protein sequence ID" value="GAA4484641.1"/>
    <property type="molecule type" value="Genomic_DNA"/>
</dbReference>
<dbReference type="RefSeq" id="WP_345186215.1">
    <property type="nucleotide sequence ID" value="NZ_BAABGP010000012.1"/>
</dbReference>
<evidence type="ECO:0000313" key="1">
    <source>
        <dbReference type="EMBL" id="GAA4484641.1"/>
    </source>
</evidence>
<gene>
    <name evidence="1" type="ORF">GCM10023171_17830</name>
</gene>
<evidence type="ECO:0000313" key="2">
    <source>
        <dbReference type="Proteomes" id="UP001500731"/>
    </source>
</evidence>
<organism evidence="1 2">
    <name type="scientific">Microbacterium panaciterrae</name>
    <dbReference type="NCBI Taxonomy" id="985759"/>
    <lineage>
        <taxon>Bacteria</taxon>
        <taxon>Bacillati</taxon>
        <taxon>Actinomycetota</taxon>
        <taxon>Actinomycetes</taxon>
        <taxon>Micrococcales</taxon>
        <taxon>Microbacteriaceae</taxon>
        <taxon>Microbacterium</taxon>
    </lineage>
</organism>
<name>A0ABP8PBB2_9MICO</name>